<evidence type="ECO:0000256" key="2">
    <source>
        <dbReference type="SAM" id="MobiDB-lite"/>
    </source>
</evidence>
<evidence type="ECO:0000313" key="4">
    <source>
        <dbReference type="Proteomes" id="UP001338125"/>
    </source>
</evidence>
<keyword evidence="1" id="KW-0472">Membrane</keyword>
<reference evidence="3 4" key="1">
    <citation type="submission" date="2024-01" db="EMBL/GenBank/DDBJ databases">
        <title>Complete genome of Cladobotryum mycophilum ATHUM6906.</title>
        <authorList>
            <person name="Christinaki A.C."/>
            <person name="Myridakis A.I."/>
            <person name="Kouvelis V.N."/>
        </authorList>
    </citation>
    <scope>NUCLEOTIDE SEQUENCE [LARGE SCALE GENOMIC DNA]</scope>
    <source>
        <strain evidence="3 4">ATHUM6906</strain>
    </source>
</reference>
<keyword evidence="1" id="KW-0496">Mitochondrion</keyword>
<accession>A0ABR0SF59</accession>
<dbReference type="EMBL" id="JAVFKD010000014">
    <property type="protein sequence ID" value="KAK5990336.1"/>
    <property type="molecule type" value="Genomic_DNA"/>
</dbReference>
<dbReference type="InterPro" id="IPR033181">
    <property type="entry name" value="Mic26_fungi"/>
</dbReference>
<comment type="function">
    <text evidence="1">Component of the MICOS complex, a large protein complex of the mitochondrial inner membrane that plays crucial roles in the maintenance of crista junctions, inner membrane architecture, and formation of contact sites to the outer membrane.</text>
</comment>
<evidence type="ECO:0000256" key="1">
    <source>
        <dbReference type="RuleBase" id="RU363021"/>
    </source>
</evidence>
<sequence length="243" mass="26242">MAARVLLQRRSLAPLAAAALGGFALAPATVFAEAPKRKPIYDDTDLTSPLPIAPSPVAPVLSQPEDEEKPRGPSPTDRLAVEIGKARLFLYDVAVAAEDKVNQTMDSAFNLEQSFTSTVASLAPSRESGEKLMPGAIYVLVAAMAGSIVTRNRTVLLRATVPFALGIGAGWTVLPITMRNVSDLAWKYEQKFPAVAESHIQIREGIKKGIHFAKVHKNVSVQYVDDKVTDAREIIEGWVKQGK</sequence>
<comment type="subcellular location">
    <subcellularLocation>
        <location evidence="1">Mitochondrion inner membrane</location>
    </subcellularLocation>
</comment>
<comment type="caution">
    <text evidence="3">The sequence shown here is derived from an EMBL/GenBank/DDBJ whole genome shotgun (WGS) entry which is preliminary data.</text>
</comment>
<dbReference type="Pfam" id="PF09769">
    <property type="entry name" value="ApoO"/>
    <property type="match status" value="1"/>
</dbReference>
<dbReference type="PANTHER" id="PTHR28268:SF1">
    <property type="entry name" value="MICOS SUBUNIT MIC26"/>
    <property type="match status" value="1"/>
</dbReference>
<gene>
    <name evidence="3" type="ORF">PT974_08603</name>
</gene>
<organism evidence="3 4">
    <name type="scientific">Cladobotryum mycophilum</name>
    <dbReference type="NCBI Taxonomy" id="491253"/>
    <lineage>
        <taxon>Eukaryota</taxon>
        <taxon>Fungi</taxon>
        <taxon>Dikarya</taxon>
        <taxon>Ascomycota</taxon>
        <taxon>Pezizomycotina</taxon>
        <taxon>Sordariomycetes</taxon>
        <taxon>Hypocreomycetidae</taxon>
        <taxon>Hypocreales</taxon>
        <taxon>Hypocreaceae</taxon>
        <taxon>Cladobotryum</taxon>
    </lineage>
</organism>
<keyword evidence="1" id="KW-0812">Transmembrane</keyword>
<dbReference type="Proteomes" id="UP001338125">
    <property type="component" value="Unassembled WGS sequence"/>
</dbReference>
<comment type="subunit">
    <text evidence="1">Component of the mitochondrial contact site and cristae organizing system (MICOS) complex.</text>
</comment>
<feature type="transmembrane region" description="Helical" evidence="1">
    <location>
        <begin position="132"/>
        <end position="149"/>
    </location>
</feature>
<feature type="transmembrane region" description="Helical" evidence="1">
    <location>
        <begin position="156"/>
        <end position="174"/>
    </location>
</feature>
<proteinExistence type="predicted"/>
<protein>
    <recommendedName>
        <fullName evidence="1">MICOS complex subunit</fullName>
    </recommendedName>
</protein>
<feature type="region of interest" description="Disordered" evidence="2">
    <location>
        <begin position="42"/>
        <end position="77"/>
    </location>
</feature>
<keyword evidence="1" id="KW-1133">Transmembrane helix</keyword>
<name>A0ABR0SF59_9HYPO</name>
<keyword evidence="1" id="KW-0999">Mitochondrion inner membrane</keyword>
<dbReference type="InterPro" id="IPR019166">
    <property type="entry name" value="MIC26/MIC27"/>
</dbReference>
<keyword evidence="4" id="KW-1185">Reference proteome</keyword>
<evidence type="ECO:0000313" key="3">
    <source>
        <dbReference type="EMBL" id="KAK5990336.1"/>
    </source>
</evidence>
<dbReference type="PANTHER" id="PTHR28268">
    <property type="entry name" value="MICOS SUBUNIT MIC26"/>
    <property type="match status" value="1"/>
</dbReference>